<dbReference type="AlphaFoldDB" id="A0A1X0P865"/>
<feature type="signal peptide" evidence="1">
    <location>
        <begin position="1"/>
        <end position="31"/>
    </location>
</feature>
<keyword evidence="3" id="KW-1185">Reference proteome</keyword>
<evidence type="ECO:0000256" key="1">
    <source>
        <dbReference type="SAM" id="SignalP"/>
    </source>
</evidence>
<proteinExistence type="predicted"/>
<dbReference type="Proteomes" id="UP000192257">
    <property type="component" value="Unassembled WGS sequence"/>
</dbReference>
<protein>
    <submittedName>
        <fullName evidence="2">Uncharacterized protein</fullName>
    </submittedName>
</protein>
<evidence type="ECO:0000313" key="2">
    <source>
        <dbReference type="EMBL" id="ORC93114.1"/>
    </source>
</evidence>
<dbReference type="OrthoDB" id="252833at2759"/>
<dbReference type="RefSeq" id="XP_028887180.1">
    <property type="nucleotide sequence ID" value="XM_029021758.1"/>
</dbReference>
<reference evidence="2 3" key="1">
    <citation type="submission" date="2017-03" db="EMBL/GenBank/DDBJ databases">
        <title>An alternative strategy for trypanosome survival in the mammalian bloodstream revealed through genome and transcriptome analysis of the ubiquitous bovine parasite Trypanosoma (Megatrypanum) theileri.</title>
        <authorList>
            <person name="Kelly S."/>
            <person name="Ivens A."/>
            <person name="Mott A."/>
            <person name="O'Neill E."/>
            <person name="Emms D."/>
            <person name="Macleod O."/>
            <person name="Voorheis P."/>
            <person name="Matthews J."/>
            <person name="Matthews K."/>
            <person name="Carrington M."/>
        </authorList>
    </citation>
    <scope>NUCLEOTIDE SEQUENCE [LARGE SCALE GENOMIC DNA]</scope>
    <source>
        <strain evidence="2">Edinburgh</strain>
    </source>
</reference>
<sequence>MIHESSPFKGRIFVFLLTLCLLLLVTAPVHANTNVEEKRKEKCGTSTDCVHVRASKAQLLVDDLWLDKDTPDTVLGRLPPWFGPKRPCALLSNQKKLDASQTLSSQGVDIGALLDMVSETELSKESHDL</sequence>
<name>A0A1X0P865_9TRYP</name>
<organism evidence="2 3">
    <name type="scientific">Trypanosoma theileri</name>
    <dbReference type="NCBI Taxonomy" id="67003"/>
    <lineage>
        <taxon>Eukaryota</taxon>
        <taxon>Discoba</taxon>
        <taxon>Euglenozoa</taxon>
        <taxon>Kinetoplastea</taxon>
        <taxon>Metakinetoplastina</taxon>
        <taxon>Trypanosomatida</taxon>
        <taxon>Trypanosomatidae</taxon>
        <taxon>Trypanosoma</taxon>
    </lineage>
</organism>
<comment type="caution">
    <text evidence="2">The sequence shown here is derived from an EMBL/GenBank/DDBJ whole genome shotgun (WGS) entry which is preliminary data.</text>
</comment>
<dbReference type="GeneID" id="39981538"/>
<feature type="chain" id="PRO_5012055078" evidence="1">
    <location>
        <begin position="32"/>
        <end position="129"/>
    </location>
</feature>
<dbReference type="EMBL" id="NBCO01000002">
    <property type="protein sequence ID" value="ORC93114.1"/>
    <property type="molecule type" value="Genomic_DNA"/>
</dbReference>
<evidence type="ECO:0000313" key="3">
    <source>
        <dbReference type="Proteomes" id="UP000192257"/>
    </source>
</evidence>
<keyword evidence="1" id="KW-0732">Signal</keyword>
<accession>A0A1X0P865</accession>
<dbReference type="VEuPathDB" id="TriTrypDB:TM35_000024400"/>
<gene>
    <name evidence="2" type="ORF">TM35_000024400</name>
</gene>